<feature type="transmembrane region" description="Helical" evidence="1">
    <location>
        <begin position="107"/>
        <end position="124"/>
    </location>
</feature>
<proteinExistence type="predicted"/>
<feature type="signal peptide" evidence="2">
    <location>
        <begin position="1"/>
        <end position="24"/>
    </location>
</feature>
<comment type="caution">
    <text evidence="3">The sequence shown here is derived from an EMBL/GenBank/DDBJ whole genome shotgun (WGS) entry which is preliminary data.</text>
</comment>
<reference evidence="3 4" key="1">
    <citation type="journal article" date="2023" name="Insect Mol. Biol.">
        <title>Genome sequencing provides insights into the evolution of gene families encoding plant cell wall-degrading enzymes in longhorned beetles.</title>
        <authorList>
            <person name="Shin N.R."/>
            <person name="Okamura Y."/>
            <person name="Kirsch R."/>
            <person name="Pauchet Y."/>
        </authorList>
    </citation>
    <scope>NUCLEOTIDE SEQUENCE [LARGE SCALE GENOMIC DNA]</scope>
    <source>
        <strain evidence="3">EAD_L_NR</strain>
    </source>
</reference>
<evidence type="ECO:0000256" key="1">
    <source>
        <dbReference type="SAM" id="Phobius"/>
    </source>
</evidence>
<sequence>MNKGVVICAALFYFLVLVIGTGSALRCYSCSGGVGFSHDCERRPNRVPAAYCQYGYNTCMTLIMHNTITRACAQSNVCHLYQNTPGFQACSTCVTELCNNAVKMSSFALPLVIFIVLVLLKTAVY</sequence>
<name>A0AAV8VMR3_9CUCU</name>
<dbReference type="Proteomes" id="UP001159042">
    <property type="component" value="Unassembled WGS sequence"/>
</dbReference>
<dbReference type="AlphaFoldDB" id="A0AAV8VMR3"/>
<evidence type="ECO:0000256" key="2">
    <source>
        <dbReference type="SAM" id="SignalP"/>
    </source>
</evidence>
<keyword evidence="1" id="KW-1133">Transmembrane helix</keyword>
<dbReference type="SUPFAM" id="SSF57302">
    <property type="entry name" value="Snake toxin-like"/>
    <property type="match status" value="1"/>
</dbReference>
<keyword evidence="4" id="KW-1185">Reference proteome</keyword>
<gene>
    <name evidence="3" type="ORF">NQ315_000439</name>
</gene>
<keyword evidence="1" id="KW-0472">Membrane</keyword>
<organism evidence="3 4">
    <name type="scientific">Exocentrus adspersus</name>
    <dbReference type="NCBI Taxonomy" id="1586481"/>
    <lineage>
        <taxon>Eukaryota</taxon>
        <taxon>Metazoa</taxon>
        <taxon>Ecdysozoa</taxon>
        <taxon>Arthropoda</taxon>
        <taxon>Hexapoda</taxon>
        <taxon>Insecta</taxon>
        <taxon>Pterygota</taxon>
        <taxon>Neoptera</taxon>
        <taxon>Endopterygota</taxon>
        <taxon>Coleoptera</taxon>
        <taxon>Polyphaga</taxon>
        <taxon>Cucujiformia</taxon>
        <taxon>Chrysomeloidea</taxon>
        <taxon>Cerambycidae</taxon>
        <taxon>Lamiinae</taxon>
        <taxon>Acanthocinini</taxon>
        <taxon>Exocentrus</taxon>
    </lineage>
</organism>
<dbReference type="EMBL" id="JANEYG010000057">
    <property type="protein sequence ID" value="KAJ8915186.1"/>
    <property type="molecule type" value="Genomic_DNA"/>
</dbReference>
<dbReference type="InterPro" id="IPR045860">
    <property type="entry name" value="Snake_toxin-like_sf"/>
</dbReference>
<feature type="chain" id="PRO_5043922530" description="Protein sleepless" evidence="2">
    <location>
        <begin position="25"/>
        <end position="125"/>
    </location>
</feature>
<protein>
    <recommendedName>
        <fullName evidence="5">Protein sleepless</fullName>
    </recommendedName>
</protein>
<evidence type="ECO:0008006" key="5">
    <source>
        <dbReference type="Google" id="ProtNLM"/>
    </source>
</evidence>
<accession>A0AAV8VMR3</accession>
<evidence type="ECO:0000313" key="3">
    <source>
        <dbReference type="EMBL" id="KAJ8915186.1"/>
    </source>
</evidence>
<evidence type="ECO:0000313" key="4">
    <source>
        <dbReference type="Proteomes" id="UP001159042"/>
    </source>
</evidence>
<keyword evidence="1" id="KW-0812">Transmembrane</keyword>
<keyword evidence="2" id="KW-0732">Signal</keyword>